<keyword evidence="1" id="KW-0175">Coiled coil</keyword>
<feature type="coiled-coil region" evidence="1">
    <location>
        <begin position="77"/>
        <end position="122"/>
    </location>
</feature>
<dbReference type="EMBL" id="CAMXCT020003129">
    <property type="protein sequence ID" value="CAL1155986.1"/>
    <property type="molecule type" value="Genomic_DNA"/>
</dbReference>
<feature type="region of interest" description="Disordered" evidence="2">
    <location>
        <begin position="148"/>
        <end position="179"/>
    </location>
</feature>
<dbReference type="EMBL" id="CAMXCT030003129">
    <property type="protein sequence ID" value="CAL4789923.1"/>
    <property type="molecule type" value="Genomic_DNA"/>
</dbReference>
<evidence type="ECO:0000313" key="4">
    <source>
        <dbReference type="EMBL" id="CAL4789923.1"/>
    </source>
</evidence>
<feature type="compositionally biased region" description="Low complexity" evidence="2">
    <location>
        <begin position="165"/>
        <end position="177"/>
    </location>
</feature>
<evidence type="ECO:0000256" key="2">
    <source>
        <dbReference type="SAM" id="MobiDB-lite"/>
    </source>
</evidence>
<dbReference type="SUPFAM" id="SSF47473">
    <property type="entry name" value="EF-hand"/>
    <property type="match status" value="1"/>
</dbReference>
<sequence length="207" mass="23385">MEKQDFVEVMSSPYFLRKLQSVANMPVQDMLRMFDWLDVNQQGSINQEDFMAGFDCLNEAVTGKSLLKLQTTARHRCRKIEKRAAALRSEISSAENTLLKRSEEMEGSLNEVLQRIEAETERQSRASEWIEMQCMEMKVQITAYRQQVGMSSDPTGSRTPETSGRKSPSKSSPSRGTHFLSTIATAASKLSLGWQSSWRSSSNKTSN</sequence>
<name>A0A9P1D5Y2_9DINO</name>
<reference evidence="4 5" key="2">
    <citation type="submission" date="2024-05" db="EMBL/GenBank/DDBJ databases">
        <authorList>
            <person name="Chen Y."/>
            <person name="Shah S."/>
            <person name="Dougan E. K."/>
            <person name="Thang M."/>
            <person name="Chan C."/>
        </authorList>
    </citation>
    <scope>NUCLEOTIDE SEQUENCE [LARGE SCALE GENOMIC DNA]</scope>
</reference>
<keyword evidence="5" id="KW-1185">Reference proteome</keyword>
<reference evidence="3" key="1">
    <citation type="submission" date="2022-10" db="EMBL/GenBank/DDBJ databases">
        <authorList>
            <person name="Chen Y."/>
            <person name="Dougan E. K."/>
            <person name="Chan C."/>
            <person name="Rhodes N."/>
            <person name="Thang M."/>
        </authorList>
    </citation>
    <scope>NUCLEOTIDE SEQUENCE</scope>
</reference>
<protein>
    <submittedName>
        <fullName evidence="4">EF-hand domain-containing protein</fullName>
    </submittedName>
</protein>
<organism evidence="3">
    <name type="scientific">Cladocopium goreaui</name>
    <dbReference type="NCBI Taxonomy" id="2562237"/>
    <lineage>
        <taxon>Eukaryota</taxon>
        <taxon>Sar</taxon>
        <taxon>Alveolata</taxon>
        <taxon>Dinophyceae</taxon>
        <taxon>Suessiales</taxon>
        <taxon>Symbiodiniaceae</taxon>
        <taxon>Cladocopium</taxon>
    </lineage>
</organism>
<evidence type="ECO:0000313" key="5">
    <source>
        <dbReference type="Proteomes" id="UP001152797"/>
    </source>
</evidence>
<accession>A0A9P1D5Y2</accession>
<dbReference type="Proteomes" id="UP001152797">
    <property type="component" value="Unassembled WGS sequence"/>
</dbReference>
<evidence type="ECO:0000256" key="1">
    <source>
        <dbReference type="SAM" id="Coils"/>
    </source>
</evidence>
<evidence type="ECO:0000313" key="3">
    <source>
        <dbReference type="EMBL" id="CAI4002611.1"/>
    </source>
</evidence>
<feature type="compositionally biased region" description="Polar residues" evidence="2">
    <location>
        <begin position="148"/>
        <end position="161"/>
    </location>
</feature>
<dbReference type="EMBL" id="CAMXCT010003129">
    <property type="protein sequence ID" value="CAI4002611.1"/>
    <property type="molecule type" value="Genomic_DNA"/>
</dbReference>
<gene>
    <name evidence="3" type="ORF">C1SCF055_LOCUS28554</name>
</gene>
<dbReference type="OrthoDB" id="10451214at2759"/>
<comment type="caution">
    <text evidence="3">The sequence shown here is derived from an EMBL/GenBank/DDBJ whole genome shotgun (WGS) entry which is preliminary data.</text>
</comment>
<proteinExistence type="predicted"/>
<dbReference type="AlphaFoldDB" id="A0A9P1D5Y2"/>
<dbReference type="InterPro" id="IPR011992">
    <property type="entry name" value="EF-hand-dom_pair"/>
</dbReference>